<dbReference type="HOGENOM" id="CLU_3343093_0_0_6"/>
<evidence type="ECO:0000313" key="2">
    <source>
        <dbReference type="Proteomes" id="UP000028681"/>
    </source>
</evidence>
<sequence length="37" mass="4142">MFLICMRGTNIAPRGRCHAYRTGDSAVEYALLALKNK</sequence>
<dbReference type="KEGG" id="ete:ETEE_3458"/>
<organism evidence="1 2">
    <name type="scientific">Edwardsiella anguillarum ET080813</name>
    <dbReference type="NCBI Taxonomy" id="667120"/>
    <lineage>
        <taxon>Bacteria</taxon>
        <taxon>Pseudomonadati</taxon>
        <taxon>Pseudomonadota</taxon>
        <taxon>Gammaproteobacteria</taxon>
        <taxon>Enterobacterales</taxon>
        <taxon>Hafniaceae</taxon>
        <taxon>Edwardsiella</taxon>
    </lineage>
</organism>
<dbReference type="Proteomes" id="UP000028681">
    <property type="component" value="Chromosome"/>
</dbReference>
<protein>
    <submittedName>
        <fullName evidence="1">Uncharacterized protein</fullName>
    </submittedName>
</protein>
<evidence type="ECO:0000313" key="1">
    <source>
        <dbReference type="EMBL" id="AIJ09880.1"/>
    </source>
</evidence>
<gene>
    <name evidence="1" type="ORF">ETEE_3458</name>
</gene>
<dbReference type="EMBL" id="CP006664">
    <property type="protein sequence ID" value="AIJ09880.1"/>
    <property type="molecule type" value="Genomic_DNA"/>
</dbReference>
<accession>A0A076LN02</accession>
<name>A0A076LN02_9GAMM</name>
<reference evidence="1 2" key="1">
    <citation type="journal article" date="2012" name="PLoS ONE">
        <title>Edwardsiella comparative phylogenomics reveal the new intra/inter-species taxonomic relationships, virulence evolution and niche adaptation mechanisms.</title>
        <authorList>
            <person name="Yang M."/>
            <person name="Lv Y."/>
            <person name="Xiao J."/>
            <person name="Wu H."/>
            <person name="Zheng H."/>
            <person name="Liu Q."/>
            <person name="Zhang Y."/>
            <person name="Wang Q."/>
        </authorList>
    </citation>
    <scope>NUCLEOTIDE SEQUENCE [LARGE SCALE GENOMIC DNA]</scope>
    <source>
        <strain evidence="2">080813</strain>
    </source>
</reference>
<proteinExistence type="predicted"/>
<dbReference type="AlphaFoldDB" id="A0A076LN02"/>